<dbReference type="PANTHER" id="PTHR21660:SF9">
    <property type="entry name" value="THIOESTERASE DOMAIN-CONTAINING PROTEIN"/>
    <property type="match status" value="1"/>
</dbReference>
<protein>
    <recommendedName>
        <fullName evidence="2">Thioesterase domain-containing protein</fullName>
    </recommendedName>
</protein>
<dbReference type="Pfam" id="PF03061">
    <property type="entry name" value="4HBT"/>
    <property type="match status" value="1"/>
</dbReference>
<dbReference type="GO" id="GO:0047617">
    <property type="term" value="F:fatty acyl-CoA hydrolase activity"/>
    <property type="evidence" value="ECO:0007669"/>
    <property type="project" value="InterPro"/>
</dbReference>
<evidence type="ECO:0000256" key="1">
    <source>
        <dbReference type="ARBA" id="ARBA00008324"/>
    </source>
</evidence>
<sequence length="109" mass="12172">MCMTTAVAPLAGGGWWEFLGGVSRSINVSYTKAIPVGTKLRIESRVVALGKQMQMIRAEMMDVEGKVVFATCEQHKVHLKPFLREGEELREGRVVIVEKEEVVKEKAKL</sequence>
<dbReference type="InterPro" id="IPR039298">
    <property type="entry name" value="ACOT13"/>
</dbReference>
<dbReference type="AlphaFoldDB" id="A0A3N4IMM3"/>
<comment type="similarity">
    <text evidence="1">Belongs to the thioesterase PaaI family.</text>
</comment>
<evidence type="ECO:0000313" key="4">
    <source>
        <dbReference type="Proteomes" id="UP000275078"/>
    </source>
</evidence>
<dbReference type="InterPro" id="IPR006683">
    <property type="entry name" value="Thioestr_dom"/>
</dbReference>
<dbReference type="SUPFAM" id="SSF54637">
    <property type="entry name" value="Thioesterase/thiol ester dehydrase-isomerase"/>
    <property type="match status" value="1"/>
</dbReference>
<organism evidence="3 4">
    <name type="scientific">Ascobolus immersus RN42</name>
    <dbReference type="NCBI Taxonomy" id="1160509"/>
    <lineage>
        <taxon>Eukaryota</taxon>
        <taxon>Fungi</taxon>
        <taxon>Dikarya</taxon>
        <taxon>Ascomycota</taxon>
        <taxon>Pezizomycotina</taxon>
        <taxon>Pezizomycetes</taxon>
        <taxon>Pezizales</taxon>
        <taxon>Ascobolaceae</taxon>
        <taxon>Ascobolus</taxon>
    </lineage>
</organism>
<dbReference type="PANTHER" id="PTHR21660">
    <property type="entry name" value="THIOESTERASE SUPERFAMILY MEMBER-RELATED"/>
    <property type="match status" value="1"/>
</dbReference>
<gene>
    <name evidence="3" type="ORF">BJ508DRAFT_413776</name>
</gene>
<dbReference type="EMBL" id="ML119668">
    <property type="protein sequence ID" value="RPA82844.1"/>
    <property type="molecule type" value="Genomic_DNA"/>
</dbReference>
<dbReference type="Proteomes" id="UP000275078">
    <property type="component" value="Unassembled WGS sequence"/>
</dbReference>
<dbReference type="STRING" id="1160509.A0A3N4IMM3"/>
<evidence type="ECO:0000259" key="2">
    <source>
        <dbReference type="Pfam" id="PF03061"/>
    </source>
</evidence>
<keyword evidence="4" id="KW-1185">Reference proteome</keyword>
<dbReference type="OrthoDB" id="2831072at2759"/>
<dbReference type="InterPro" id="IPR029069">
    <property type="entry name" value="HotDog_dom_sf"/>
</dbReference>
<accession>A0A3N4IMM3</accession>
<reference evidence="3 4" key="1">
    <citation type="journal article" date="2018" name="Nat. Ecol. Evol.">
        <title>Pezizomycetes genomes reveal the molecular basis of ectomycorrhizal truffle lifestyle.</title>
        <authorList>
            <person name="Murat C."/>
            <person name="Payen T."/>
            <person name="Noel B."/>
            <person name="Kuo A."/>
            <person name="Morin E."/>
            <person name="Chen J."/>
            <person name="Kohler A."/>
            <person name="Krizsan K."/>
            <person name="Balestrini R."/>
            <person name="Da Silva C."/>
            <person name="Montanini B."/>
            <person name="Hainaut M."/>
            <person name="Levati E."/>
            <person name="Barry K.W."/>
            <person name="Belfiori B."/>
            <person name="Cichocki N."/>
            <person name="Clum A."/>
            <person name="Dockter R.B."/>
            <person name="Fauchery L."/>
            <person name="Guy J."/>
            <person name="Iotti M."/>
            <person name="Le Tacon F."/>
            <person name="Lindquist E.A."/>
            <person name="Lipzen A."/>
            <person name="Malagnac F."/>
            <person name="Mello A."/>
            <person name="Molinier V."/>
            <person name="Miyauchi S."/>
            <person name="Poulain J."/>
            <person name="Riccioni C."/>
            <person name="Rubini A."/>
            <person name="Sitrit Y."/>
            <person name="Splivallo R."/>
            <person name="Traeger S."/>
            <person name="Wang M."/>
            <person name="Zifcakova L."/>
            <person name="Wipf D."/>
            <person name="Zambonelli A."/>
            <person name="Paolocci F."/>
            <person name="Nowrousian M."/>
            <person name="Ottonello S."/>
            <person name="Baldrian P."/>
            <person name="Spatafora J.W."/>
            <person name="Henrissat B."/>
            <person name="Nagy L.G."/>
            <person name="Aury J.M."/>
            <person name="Wincker P."/>
            <person name="Grigoriev I.V."/>
            <person name="Bonfante P."/>
            <person name="Martin F.M."/>
        </authorList>
    </citation>
    <scope>NUCLEOTIDE SEQUENCE [LARGE SCALE GENOMIC DNA]</scope>
    <source>
        <strain evidence="3 4">RN42</strain>
    </source>
</reference>
<name>A0A3N4IMM3_ASCIM</name>
<feature type="domain" description="Thioesterase" evidence="2">
    <location>
        <begin position="20"/>
        <end position="68"/>
    </location>
</feature>
<dbReference type="Gene3D" id="3.10.129.10">
    <property type="entry name" value="Hotdog Thioesterase"/>
    <property type="match status" value="1"/>
</dbReference>
<proteinExistence type="inferred from homology"/>
<evidence type="ECO:0000313" key="3">
    <source>
        <dbReference type="EMBL" id="RPA82844.1"/>
    </source>
</evidence>